<dbReference type="GO" id="GO:0009451">
    <property type="term" value="P:RNA modification"/>
    <property type="evidence" value="ECO:0007669"/>
    <property type="project" value="InterPro"/>
</dbReference>
<feature type="repeat" description="PPR" evidence="2">
    <location>
        <begin position="308"/>
        <end position="343"/>
    </location>
</feature>
<dbReference type="Pfam" id="PF20431">
    <property type="entry name" value="E_motif"/>
    <property type="match status" value="1"/>
</dbReference>
<evidence type="ECO:0000259" key="3">
    <source>
        <dbReference type="Pfam" id="PF14432"/>
    </source>
</evidence>
<sequence length="718" mass="79731">MKLTLALSCPNLLCFRDLLKSCIAGGDLAGGAALHAIYTKSGIPHSTYFSNHFILLYSKCGLLHHAHQVFDEIPQPNVFSYNALLSALARDPLHSDLAPSFFDRIPNPDLVSFNTLLAFFSAASRPSDALRLFSRMRYLDACIDGFTLSSVISSLVDLPVDPFHSLAISSGLNSFVSVNNALISSYSKCGALDKAELVFDRLRAGRDAVSWNSMIVAYGQHREGTKALSLYTEMVRLGFEVDLYTLASVLTAFTSVKDLQGGVQFHAMLVKCARERNAHVGSGLIDLYSKCGRIWDARKVFDEMLDWDLVLWNTMISGFSMYEELAEEGLVCFRDLQRFGLRPDDCSFVCAISACSTLSSPLQGMQLHSLAMKSDVRKNQISVSNALIAMYSKCGKLDEAKKVFDRMPERNTVSYNSMIAGYAQHGLGVEALALFDEMVELNYVPTSVTFVSVLSACAHTGRVEDGQRCFKSMEQDHGIKPGEEHYSCMIDALARAGMFEEAEALINKMPFDLGSIGWAALLGACRIHGKLSLERKAAEKLLQLEPSNATSYVMLSNMYASKQRWEEAATMRKLMRDRGLKKKPGCSWVELGKTIHVFVAGDLSHPRIKEIHQFLEEMKKKMKQAGYRPDMRWALMRDYAGEGEARLGHHSEKLAVAFGVISTGDGVPILVVKNLRICGDCHNVIKLMSAIVGREITVRDAHRFHCFRDGHCSCGDYW</sequence>
<dbReference type="FunFam" id="1.25.40.10:FF:000351">
    <property type="entry name" value="Pentatricopeptide repeat-containing protein"/>
    <property type="match status" value="1"/>
</dbReference>
<reference evidence="5" key="1">
    <citation type="submission" date="2025-08" db="UniProtKB">
        <authorList>
            <consortium name="RefSeq"/>
        </authorList>
    </citation>
    <scope>IDENTIFICATION</scope>
</reference>
<dbReference type="Pfam" id="PF14432">
    <property type="entry name" value="DYW_deaminase"/>
    <property type="match status" value="1"/>
</dbReference>
<dbReference type="GO" id="GO:0003723">
    <property type="term" value="F:RNA binding"/>
    <property type="evidence" value="ECO:0007669"/>
    <property type="project" value="InterPro"/>
</dbReference>
<name>A0AB40CIR5_DIOCR</name>
<keyword evidence="4" id="KW-1185">Reference proteome</keyword>
<dbReference type="PROSITE" id="PS51375">
    <property type="entry name" value="PPR"/>
    <property type="match status" value="7"/>
</dbReference>
<feature type="domain" description="DYW" evidence="3">
    <location>
        <begin position="626"/>
        <end position="718"/>
    </location>
</feature>
<dbReference type="GO" id="GO:0008270">
    <property type="term" value="F:zinc ion binding"/>
    <property type="evidence" value="ECO:0007669"/>
    <property type="project" value="InterPro"/>
</dbReference>
<dbReference type="Pfam" id="PF01535">
    <property type="entry name" value="PPR"/>
    <property type="match status" value="4"/>
</dbReference>
<keyword evidence="1" id="KW-0677">Repeat</keyword>
<dbReference type="NCBIfam" id="TIGR00756">
    <property type="entry name" value="PPR"/>
    <property type="match status" value="6"/>
</dbReference>
<dbReference type="InterPro" id="IPR046848">
    <property type="entry name" value="E_motif"/>
</dbReference>
<feature type="repeat" description="PPR" evidence="2">
    <location>
        <begin position="380"/>
        <end position="410"/>
    </location>
</feature>
<dbReference type="FunFam" id="1.25.40.10:FF:000031">
    <property type="entry name" value="Pentatricopeptide repeat-containing protein mitochondrial"/>
    <property type="match status" value="1"/>
</dbReference>
<evidence type="ECO:0000313" key="4">
    <source>
        <dbReference type="Proteomes" id="UP001515500"/>
    </source>
</evidence>
<protein>
    <submittedName>
        <fullName evidence="5">LOW QUALITY PROTEIN: pentatricopeptide repeat-containing protein At3g49710-like</fullName>
    </submittedName>
</protein>
<evidence type="ECO:0000256" key="2">
    <source>
        <dbReference type="PROSITE-ProRule" id="PRU00708"/>
    </source>
</evidence>
<dbReference type="AlphaFoldDB" id="A0AB40CIR5"/>
<proteinExistence type="predicted"/>
<organism evidence="4 5">
    <name type="scientific">Dioscorea cayennensis subsp. rotundata</name>
    <name type="common">White Guinea yam</name>
    <name type="synonym">Dioscorea rotundata</name>
    <dbReference type="NCBI Taxonomy" id="55577"/>
    <lineage>
        <taxon>Eukaryota</taxon>
        <taxon>Viridiplantae</taxon>
        <taxon>Streptophyta</taxon>
        <taxon>Embryophyta</taxon>
        <taxon>Tracheophyta</taxon>
        <taxon>Spermatophyta</taxon>
        <taxon>Magnoliopsida</taxon>
        <taxon>Liliopsida</taxon>
        <taxon>Dioscoreales</taxon>
        <taxon>Dioscoreaceae</taxon>
        <taxon>Dioscorea</taxon>
    </lineage>
</organism>
<evidence type="ECO:0000256" key="1">
    <source>
        <dbReference type="ARBA" id="ARBA00022737"/>
    </source>
</evidence>
<evidence type="ECO:0000313" key="5">
    <source>
        <dbReference type="RefSeq" id="XP_039138515.1"/>
    </source>
</evidence>
<dbReference type="GeneID" id="120275859"/>
<dbReference type="FunFam" id="1.25.40.10:FF:000396">
    <property type="entry name" value="Pentatricopeptide repeat-containing protein At2g36730"/>
    <property type="match status" value="1"/>
</dbReference>
<feature type="repeat" description="PPR" evidence="2">
    <location>
        <begin position="446"/>
        <end position="481"/>
    </location>
</feature>
<dbReference type="PANTHER" id="PTHR47926:SF505">
    <property type="entry name" value="PENTATRICOPEPTIDE REPEAT (PPR) SUPERFAMILY PROTEIN"/>
    <property type="match status" value="1"/>
</dbReference>
<dbReference type="FunFam" id="1.25.40.10:FF:000442">
    <property type="entry name" value="Pentatricopeptide repeat-containing protein At3g49710"/>
    <property type="match status" value="1"/>
</dbReference>
<dbReference type="Proteomes" id="UP001515500">
    <property type="component" value="Chromosome 2"/>
</dbReference>
<dbReference type="SUPFAM" id="SSF48452">
    <property type="entry name" value="TPR-like"/>
    <property type="match status" value="1"/>
</dbReference>
<gene>
    <name evidence="5" type="primary">LOC120275859</name>
</gene>
<dbReference type="Pfam" id="PF13041">
    <property type="entry name" value="PPR_2"/>
    <property type="match status" value="2"/>
</dbReference>
<dbReference type="InterPro" id="IPR032867">
    <property type="entry name" value="DYW_dom"/>
</dbReference>
<feature type="repeat" description="PPR" evidence="2">
    <location>
        <begin position="411"/>
        <end position="445"/>
    </location>
</feature>
<accession>A0AB40CIR5</accession>
<dbReference type="InterPro" id="IPR046849">
    <property type="entry name" value="E2_motif"/>
</dbReference>
<feature type="repeat" description="PPR" evidence="2">
    <location>
        <begin position="482"/>
        <end position="512"/>
    </location>
</feature>
<dbReference type="RefSeq" id="XP_039138515.1">
    <property type="nucleotide sequence ID" value="XM_039282581.1"/>
</dbReference>
<dbReference type="InterPro" id="IPR046960">
    <property type="entry name" value="PPR_At4g14850-like_plant"/>
</dbReference>
<dbReference type="PANTHER" id="PTHR47926">
    <property type="entry name" value="PENTATRICOPEPTIDE REPEAT-CONTAINING PROTEIN"/>
    <property type="match status" value="1"/>
</dbReference>
<dbReference type="InterPro" id="IPR011990">
    <property type="entry name" value="TPR-like_helical_dom_sf"/>
</dbReference>
<dbReference type="Pfam" id="PF20430">
    <property type="entry name" value="Eplus_motif"/>
    <property type="match status" value="1"/>
</dbReference>
<dbReference type="FunFam" id="1.25.40.10:FF:000366">
    <property type="entry name" value="Pentatricopeptide (PPR) repeat-containing protein"/>
    <property type="match status" value="1"/>
</dbReference>
<dbReference type="Gene3D" id="1.25.40.10">
    <property type="entry name" value="Tetratricopeptide repeat domain"/>
    <property type="match status" value="5"/>
</dbReference>
<feature type="repeat" description="PPR" evidence="2">
    <location>
        <begin position="207"/>
        <end position="241"/>
    </location>
</feature>
<feature type="repeat" description="PPR" evidence="2">
    <location>
        <begin position="548"/>
        <end position="582"/>
    </location>
</feature>
<dbReference type="InterPro" id="IPR002885">
    <property type="entry name" value="PPR_rpt"/>
</dbReference>